<dbReference type="AlphaFoldDB" id="H2BZ32"/>
<evidence type="ECO:0000313" key="3">
    <source>
        <dbReference type="Proteomes" id="UP000003844"/>
    </source>
</evidence>
<proteinExistence type="predicted"/>
<sequence length="79" mass="8826">MQFLKVLGLLFLLVTSNLAFAISIDEERHYQEDYSNSLHFNEELQDLGESSLIGPSGLLVLEPISAFTVPELDFSLVNP</sequence>
<evidence type="ECO:0000313" key="2">
    <source>
        <dbReference type="EMBL" id="EHQ03377.1"/>
    </source>
</evidence>
<protein>
    <recommendedName>
        <fullName evidence="4">Secreted protein</fullName>
    </recommendedName>
</protein>
<evidence type="ECO:0000256" key="1">
    <source>
        <dbReference type="SAM" id="SignalP"/>
    </source>
</evidence>
<dbReference type="Proteomes" id="UP000003844">
    <property type="component" value="Unassembled WGS sequence"/>
</dbReference>
<reference evidence="3" key="1">
    <citation type="journal article" date="2012" name="Stand. Genomic Sci.">
        <title>Genome sequence of the Antarctic rhodopsins-containing flavobacterium Gillisia limnaea type strain (R-8282(T)).</title>
        <authorList>
            <person name="Riedel T."/>
            <person name="Held B."/>
            <person name="Nolan M."/>
            <person name="Lucas S."/>
            <person name="Lapidus A."/>
            <person name="Tice H."/>
            <person name="Del Rio T.G."/>
            <person name="Cheng J.F."/>
            <person name="Han C."/>
            <person name="Tapia R."/>
            <person name="Goodwin L.A."/>
            <person name="Pitluck S."/>
            <person name="Liolios K."/>
            <person name="Mavromatis K."/>
            <person name="Pagani I."/>
            <person name="Ivanova N."/>
            <person name="Mikhailova N."/>
            <person name="Pati A."/>
            <person name="Chen A."/>
            <person name="Palaniappan K."/>
            <person name="Land M."/>
            <person name="Rohde M."/>
            <person name="Tindall B.J."/>
            <person name="Detter J.C."/>
            <person name="Goker M."/>
            <person name="Bristow J."/>
            <person name="Eisen J.A."/>
            <person name="Markowitz V."/>
            <person name="Hugenholtz P."/>
            <person name="Kyrpides N.C."/>
            <person name="Klenk H.P."/>
            <person name="Woyke T."/>
        </authorList>
    </citation>
    <scope>NUCLEOTIDE SEQUENCE [LARGE SCALE GENOMIC DNA]</scope>
    <source>
        <strain evidence="3">DSM 15749 / LMG 21470 / R-8282</strain>
    </source>
</reference>
<keyword evidence="1" id="KW-0732">Signal</keyword>
<gene>
    <name evidence="2" type="ORF">Gilli_2764</name>
</gene>
<accession>H2BZ32</accession>
<dbReference type="HOGENOM" id="CLU_2601096_0_0_10"/>
<keyword evidence="3" id="KW-1185">Reference proteome</keyword>
<dbReference type="RefSeq" id="WP_006989683.1">
    <property type="nucleotide sequence ID" value="NZ_JH594606.1"/>
</dbReference>
<evidence type="ECO:0008006" key="4">
    <source>
        <dbReference type="Google" id="ProtNLM"/>
    </source>
</evidence>
<feature type="chain" id="PRO_5003560493" description="Secreted protein" evidence="1">
    <location>
        <begin position="22"/>
        <end position="79"/>
    </location>
</feature>
<organism evidence="2 3">
    <name type="scientific">Gillisia limnaea (strain DSM 15749 / LMG 21470 / R-8282)</name>
    <dbReference type="NCBI Taxonomy" id="865937"/>
    <lineage>
        <taxon>Bacteria</taxon>
        <taxon>Pseudomonadati</taxon>
        <taxon>Bacteroidota</taxon>
        <taxon>Flavobacteriia</taxon>
        <taxon>Flavobacteriales</taxon>
        <taxon>Flavobacteriaceae</taxon>
        <taxon>Gillisia</taxon>
    </lineage>
</organism>
<feature type="signal peptide" evidence="1">
    <location>
        <begin position="1"/>
        <end position="21"/>
    </location>
</feature>
<dbReference type="EMBL" id="JH594606">
    <property type="protein sequence ID" value="EHQ03377.1"/>
    <property type="molecule type" value="Genomic_DNA"/>
</dbReference>
<name>H2BZ32_GILLR</name>